<proteinExistence type="predicted"/>
<name>A0ABT3N756_9BACT</name>
<reference evidence="3 4" key="1">
    <citation type="submission" date="2022-11" db="EMBL/GenBank/DDBJ databases">
        <title>Desulfobotulus tamanensis H1 sp. nov. - anaerobic, alkaliphilic, sulphate reducing bacterium isolated from terrestrial mud volcano.</title>
        <authorList>
            <person name="Frolova A."/>
            <person name="Merkel A.Y."/>
            <person name="Slobodkin A.I."/>
        </authorList>
    </citation>
    <scope>NUCLEOTIDE SEQUENCE [LARGE SCALE GENOMIC DNA]</scope>
    <source>
        <strain evidence="3 4">H1</strain>
    </source>
</reference>
<organism evidence="3 4">
    <name type="scientific">Desulfobotulus pelophilus</name>
    <dbReference type="NCBI Taxonomy" id="2823377"/>
    <lineage>
        <taxon>Bacteria</taxon>
        <taxon>Pseudomonadati</taxon>
        <taxon>Thermodesulfobacteriota</taxon>
        <taxon>Desulfobacteria</taxon>
        <taxon>Desulfobacterales</taxon>
        <taxon>Desulfobacteraceae</taxon>
        <taxon>Desulfobotulus</taxon>
    </lineage>
</organism>
<dbReference type="InterPro" id="IPR056823">
    <property type="entry name" value="TEN-like_YD-shell"/>
</dbReference>
<evidence type="ECO:0000313" key="4">
    <source>
        <dbReference type="Proteomes" id="UP001209681"/>
    </source>
</evidence>
<dbReference type="EMBL" id="JAPFPW010000003">
    <property type="protein sequence ID" value="MCW7753294.1"/>
    <property type="molecule type" value="Genomic_DNA"/>
</dbReference>
<keyword evidence="1" id="KW-0677">Repeat</keyword>
<dbReference type="InterPro" id="IPR022385">
    <property type="entry name" value="Rhs_assc_core"/>
</dbReference>
<gene>
    <name evidence="3" type="ORF">OOT00_04755</name>
</gene>
<evidence type="ECO:0000259" key="2">
    <source>
        <dbReference type="Pfam" id="PF25023"/>
    </source>
</evidence>
<comment type="caution">
    <text evidence="3">The sequence shown here is derived from an EMBL/GenBank/DDBJ whole genome shotgun (WGS) entry which is preliminary data.</text>
</comment>
<feature type="domain" description="Teneurin-like YD-shell" evidence="2">
    <location>
        <begin position="14"/>
        <end position="179"/>
    </location>
</feature>
<dbReference type="PANTHER" id="PTHR32305:SF15">
    <property type="entry name" value="PROTEIN RHSA-RELATED"/>
    <property type="match status" value="1"/>
</dbReference>
<dbReference type="InterPro" id="IPR006530">
    <property type="entry name" value="YD"/>
</dbReference>
<sequence>MFGAVSITENGSSTGFSYDDLGNLVAVDLPDGRSLSYLIDGQNRRIGRKVDGVLKQAFLYQDSLNPIAELDGEGNLVSRFIYGDRFHVPAYMEKNGRRYRIISDHLGSPRLVVDARTGYVVQEMAYDVWGRIILDTNPGFQPFGFAGGLHDPETGLVRFGARDYDPVTGRWTAKDPILFAGGDSNLYGYVLNDPVNFIDPEGLAGIAIDFGGGYSTGWGGGNGEGGAAGTGVYFGATNWYAEFGGFTYQQFTEDIGKTPNAYLGAGANLTFYFTDANKFFPGYMNYTKYVIGPVSMVISEDPCTGSPTGITFGFLGKGAGLAIHEKGTTSGLQGALQ</sequence>
<keyword evidence="4" id="KW-1185">Reference proteome</keyword>
<dbReference type="RefSeq" id="WP_265424153.1">
    <property type="nucleotide sequence ID" value="NZ_JAPFPW010000003.1"/>
</dbReference>
<dbReference type="NCBIfam" id="TIGR03696">
    <property type="entry name" value="Rhs_assc_core"/>
    <property type="match status" value="1"/>
</dbReference>
<protein>
    <submittedName>
        <fullName evidence="3">RHS repeat-associated core domain-containing protein</fullName>
    </submittedName>
</protein>
<evidence type="ECO:0000313" key="3">
    <source>
        <dbReference type="EMBL" id="MCW7753294.1"/>
    </source>
</evidence>
<dbReference type="Proteomes" id="UP001209681">
    <property type="component" value="Unassembled WGS sequence"/>
</dbReference>
<accession>A0ABT3N756</accession>
<dbReference type="InterPro" id="IPR050708">
    <property type="entry name" value="T6SS_VgrG/RHS"/>
</dbReference>
<dbReference type="NCBIfam" id="TIGR01643">
    <property type="entry name" value="YD_repeat_2x"/>
    <property type="match status" value="1"/>
</dbReference>
<dbReference type="Gene3D" id="2.180.10.10">
    <property type="entry name" value="RHS repeat-associated core"/>
    <property type="match status" value="1"/>
</dbReference>
<evidence type="ECO:0000256" key="1">
    <source>
        <dbReference type="ARBA" id="ARBA00022737"/>
    </source>
</evidence>
<dbReference type="Pfam" id="PF25023">
    <property type="entry name" value="TEN_YD-shell"/>
    <property type="match status" value="1"/>
</dbReference>
<dbReference type="PANTHER" id="PTHR32305">
    <property type="match status" value="1"/>
</dbReference>